<name>A0A379XP58_SALER</name>
<reference evidence="1 2" key="1">
    <citation type="submission" date="2018-06" db="EMBL/GenBank/DDBJ databases">
        <authorList>
            <consortium name="Pathogen Informatics"/>
            <person name="Doyle S."/>
        </authorList>
    </citation>
    <scope>NUCLEOTIDE SEQUENCE [LARGE SCALE GENOMIC DNA]</scope>
    <source>
        <strain evidence="1 2">NCTC12420</strain>
    </source>
</reference>
<protein>
    <submittedName>
        <fullName evidence="1">Uncharacterized protein</fullName>
    </submittedName>
</protein>
<sequence length="33" mass="3816">MSKNNQSTDYKLNTEKMSLQMVKKIVAINDNDN</sequence>
<dbReference type="Proteomes" id="UP000254220">
    <property type="component" value="Unassembled WGS sequence"/>
</dbReference>
<evidence type="ECO:0000313" key="2">
    <source>
        <dbReference type="Proteomes" id="UP000254220"/>
    </source>
</evidence>
<proteinExistence type="predicted"/>
<dbReference type="AlphaFoldDB" id="A0A379XP58"/>
<organism evidence="1 2">
    <name type="scientific">Salmonella enterica subsp. indica</name>
    <dbReference type="NCBI Taxonomy" id="59207"/>
    <lineage>
        <taxon>Bacteria</taxon>
        <taxon>Pseudomonadati</taxon>
        <taxon>Pseudomonadota</taxon>
        <taxon>Gammaproteobacteria</taxon>
        <taxon>Enterobacterales</taxon>
        <taxon>Enterobacteriaceae</taxon>
        <taxon>Salmonella</taxon>
    </lineage>
</organism>
<accession>A0A379XP58</accession>
<evidence type="ECO:0000313" key="1">
    <source>
        <dbReference type="EMBL" id="SUI02327.1"/>
    </source>
</evidence>
<dbReference type="EMBL" id="UGYB01000001">
    <property type="protein sequence ID" value="SUI02327.1"/>
    <property type="molecule type" value="Genomic_DNA"/>
</dbReference>
<gene>
    <name evidence="1" type="ORF">NCTC12420_02083</name>
</gene>